<sequence length="384" mass="43577">MLEDGRISWGQLFILMVVFITGLASNLTSDFALVRQDGVIANLLVIPFSIVTFLIIQELQRRHPGQTPYEYGKTILGRWGGILIGIVYMYITIEISMMLPRVFGEFVVTVLTPEIPVEAYTITMVLVGVYVVYAGIEAIARFTQMAFPIYVFILVFINFFLIRQAKIENVFPFFDNPVGEIAYATYLQYVFPMGEVVLFSSILPYVRGKRPKFFSPLLAIVISGFYLAYRVFITVGVLGKETVGISTYPFIQAIRFIKIGEFIERLDLLFLGIYIMITVVEFSLIFYMLVQGVAQMTGIKDRKAITFPLGLLIIGLSQVSISNTLDQTRYMSEVRFLTSPIWMFIIPLLLLVISRIRFGKRNTSGGQQAVVRTDKIQEVNKIQT</sequence>
<dbReference type="Pfam" id="PF03845">
    <property type="entry name" value="Spore_permease"/>
    <property type="match status" value="1"/>
</dbReference>
<gene>
    <name evidence="8" type="primary">yndE_3</name>
    <name evidence="8" type="ORF">CB4_00891</name>
</gene>
<evidence type="ECO:0000256" key="4">
    <source>
        <dbReference type="ARBA" id="ARBA00022544"/>
    </source>
</evidence>
<evidence type="ECO:0000313" key="9">
    <source>
        <dbReference type="Proteomes" id="UP000217696"/>
    </source>
</evidence>
<dbReference type="EMBL" id="AP017312">
    <property type="protein sequence ID" value="BAU26748.1"/>
    <property type="molecule type" value="Genomic_DNA"/>
</dbReference>
<keyword evidence="7" id="KW-0472">Membrane</keyword>
<dbReference type="InterPro" id="IPR004761">
    <property type="entry name" value="Spore_GerAB"/>
</dbReference>
<reference evidence="8 9" key="1">
    <citation type="submission" date="2015-12" db="EMBL/GenBank/DDBJ databases">
        <title>Genome sequence of Aneurinibacillus soli.</title>
        <authorList>
            <person name="Lee J.S."/>
            <person name="Lee K.C."/>
            <person name="Kim K.K."/>
            <person name="Lee B.W."/>
        </authorList>
    </citation>
    <scope>NUCLEOTIDE SEQUENCE [LARGE SCALE GENOMIC DNA]</scope>
    <source>
        <strain evidence="8 9">CB4</strain>
    </source>
</reference>
<evidence type="ECO:0000256" key="2">
    <source>
        <dbReference type="ARBA" id="ARBA00007998"/>
    </source>
</evidence>
<dbReference type="PANTHER" id="PTHR34975:SF2">
    <property type="entry name" value="SPORE GERMINATION PROTEIN A2"/>
    <property type="match status" value="1"/>
</dbReference>
<dbReference type="AlphaFoldDB" id="A0A0U5B725"/>
<evidence type="ECO:0000313" key="8">
    <source>
        <dbReference type="EMBL" id="BAU26748.1"/>
    </source>
</evidence>
<protein>
    <submittedName>
        <fullName evidence="8">Spore germination protein YndE</fullName>
    </submittedName>
</protein>
<keyword evidence="6" id="KW-1133">Transmembrane helix</keyword>
<dbReference type="Proteomes" id="UP000217696">
    <property type="component" value="Chromosome"/>
</dbReference>
<dbReference type="RefSeq" id="WP_096463764.1">
    <property type="nucleotide sequence ID" value="NZ_AP017312.1"/>
</dbReference>
<keyword evidence="3" id="KW-0813">Transport</keyword>
<proteinExistence type="inferred from homology"/>
<dbReference type="PANTHER" id="PTHR34975">
    <property type="entry name" value="SPORE GERMINATION PROTEIN A2"/>
    <property type="match status" value="1"/>
</dbReference>
<evidence type="ECO:0000256" key="3">
    <source>
        <dbReference type="ARBA" id="ARBA00022448"/>
    </source>
</evidence>
<keyword evidence="5" id="KW-0812">Transmembrane</keyword>
<dbReference type="NCBIfam" id="TIGR00912">
    <property type="entry name" value="2A0309"/>
    <property type="match status" value="1"/>
</dbReference>
<dbReference type="GO" id="GO:0009847">
    <property type="term" value="P:spore germination"/>
    <property type="evidence" value="ECO:0007669"/>
    <property type="project" value="InterPro"/>
</dbReference>
<keyword evidence="9" id="KW-1185">Reference proteome</keyword>
<dbReference type="OrthoDB" id="1891864at2"/>
<evidence type="ECO:0000256" key="1">
    <source>
        <dbReference type="ARBA" id="ARBA00004141"/>
    </source>
</evidence>
<comment type="similarity">
    <text evidence="2">Belongs to the amino acid-polyamine-organocation (APC) superfamily. Spore germination protein (SGP) (TC 2.A.3.9) family.</text>
</comment>
<keyword evidence="4" id="KW-0309">Germination</keyword>
<dbReference type="GO" id="GO:0016020">
    <property type="term" value="C:membrane"/>
    <property type="evidence" value="ECO:0007669"/>
    <property type="project" value="UniProtKB-SubCell"/>
</dbReference>
<organism evidence="8 9">
    <name type="scientific">Aneurinibacillus soli</name>
    <dbReference type="NCBI Taxonomy" id="1500254"/>
    <lineage>
        <taxon>Bacteria</taxon>
        <taxon>Bacillati</taxon>
        <taxon>Bacillota</taxon>
        <taxon>Bacilli</taxon>
        <taxon>Bacillales</taxon>
        <taxon>Paenibacillaceae</taxon>
        <taxon>Aneurinibacillus group</taxon>
        <taxon>Aneurinibacillus</taxon>
    </lineage>
</organism>
<evidence type="ECO:0000256" key="6">
    <source>
        <dbReference type="ARBA" id="ARBA00022989"/>
    </source>
</evidence>
<accession>A0A0U5B725</accession>
<evidence type="ECO:0000256" key="7">
    <source>
        <dbReference type="ARBA" id="ARBA00023136"/>
    </source>
</evidence>
<comment type="subcellular location">
    <subcellularLocation>
        <location evidence="1">Membrane</location>
        <topology evidence="1">Multi-pass membrane protein</topology>
    </subcellularLocation>
</comment>
<dbReference type="KEGG" id="asoc:CB4_00891"/>
<name>A0A0U5B725_9BACL</name>
<evidence type="ECO:0000256" key="5">
    <source>
        <dbReference type="ARBA" id="ARBA00022692"/>
    </source>
</evidence>